<keyword evidence="2 3" id="KW-0802">TPR repeat</keyword>
<dbReference type="GO" id="GO:0008233">
    <property type="term" value="F:peptidase activity"/>
    <property type="evidence" value="ECO:0007669"/>
    <property type="project" value="UniProtKB-KW"/>
</dbReference>
<dbReference type="GO" id="GO:0006508">
    <property type="term" value="P:proteolysis"/>
    <property type="evidence" value="ECO:0007669"/>
    <property type="project" value="UniProtKB-KW"/>
</dbReference>
<keyword evidence="4" id="KW-0645">Protease</keyword>
<dbReference type="PANTHER" id="PTHR44858:SF1">
    <property type="entry name" value="UDP-N-ACETYLGLUCOSAMINE--PEPTIDE N-ACETYLGLUCOSAMINYLTRANSFERASE SPINDLY-RELATED"/>
    <property type="match status" value="1"/>
</dbReference>
<dbReference type="SUPFAM" id="SSF48452">
    <property type="entry name" value="TPR-like"/>
    <property type="match status" value="2"/>
</dbReference>
<proteinExistence type="predicted"/>
<dbReference type="Pfam" id="PF13181">
    <property type="entry name" value="TPR_8"/>
    <property type="match status" value="1"/>
</dbReference>
<evidence type="ECO:0000256" key="2">
    <source>
        <dbReference type="ARBA" id="ARBA00022803"/>
    </source>
</evidence>
<evidence type="ECO:0000313" key="4">
    <source>
        <dbReference type="EMBL" id="CAH0994953.1"/>
    </source>
</evidence>
<dbReference type="Gene3D" id="1.25.40.10">
    <property type="entry name" value="Tetratricopeptide repeat domain"/>
    <property type="match status" value="3"/>
</dbReference>
<feature type="repeat" description="TPR" evidence="3">
    <location>
        <begin position="31"/>
        <end position="64"/>
    </location>
</feature>
<dbReference type="RefSeq" id="WP_238805171.1">
    <property type="nucleotide sequence ID" value="NZ_CAKLPY010000001.1"/>
</dbReference>
<dbReference type="InterPro" id="IPR011990">
    <property type="entry name" value="TPR-like_helical_dom_sf"/>
</dbReference>
<dbReference type="SMART" id="SM00028">
    <property type="entry name" value="TPR"/>
    <property type="match status" value="8"/>
</dbReference>
<dbReference type="Pfam" id="PF13414">
    <property type="entry name" value="TPR_11"/>
    <property type="match status" value="1"/>
</dbReference>
<evidence type="ECO:0000313" key="5">
    <source>
        <dbReference type="Proteomes" id="UP000837932"/>
    </source>
</evidence>
<evidence type="ECO:0000256" key="3">
    <source>
        <dbReference type="PROSITE-ProRule" id="PRU00339"/>
    </source>
</evidence>
<evidence type="ECO:0000256" key="1">
    <source>
        <dbReference type="ARBA" id="ARBA00022737"/>
    </source>
</evidence>
<feature type="repeat" description="TPR" evidence="3">
    <location>
        <begin position="201"/>
        <end position="234"/>
    </location>
</feature>
<dbReference type="EMBL" id="CAKLPY010000001">
    <property type="protein sequence ID" value="CAH0994953.1"/>
    <property type="molecule type" value="Genomic_DNA"/>
</dbReference>
<keyword evidence="4" id="KW-0378">Hydrolase</keyword>
<sequence>MKKTFNTFNIISAYICLIVIIGGCGRAKKDTELFFIQGNVAYKKGNFEEAIKFYSEAIDKTPKFADAYNNRGSVKLAMDNIDGAILDFEKAVSIDNKFYLAKYNLAEAYSNTDKLDESLSLLKQISQQYKDSSFYFVTLSNVFINKNNFAEASANLATALRLNDKNDKALTNLGYIQYSEKNFEASKNNFEKAIAINPRQDFALNNLSLIYSLNEDYNKALEIIEKALLINNNEIYQNNKSYYLINLNKLEDGRKIIQSVLEKNDKNAWAYRNMGVFYLKSKNYSLALENFMKADKLDPSVELLNYYLGITQQNLGNESKACEYWKIGQKINEVKSIEMLAKVCK</sequence>
<dbReference type="Proteomes" id="UP000837932">
    <property type="component" value="Unassembled WGS sequence"/>
</dbReference>
<dbReference type="InterPro" id="IPR050498">
    <property type="entry name" value="Ycf3"/>
</dbReference>
<dbReference type="Pfam" id="PF13174">
    <property type="entry name" value="TPR_6"/>
    <property type="match status" value="1"/>
</dbReference>
<name>A0ABM9AMW9_9BACT</name>
<feature type="repeat" description="TPR" evidence="3">
    <location>
        <begin position="167"/>
        <end position="200"/>
    </location>
</feature>
<keyword evidence="1" id="KW-0677">Repeat</keyword>
<feature type="repeat" description="TPR" evidence="3">
    <location>
        <begin position="65"/>
        <end position="98"/>
    </location>
</feature>
<feature type="repeat" description="TPR" evidence="3">
    <location>
        <begin position="268"/>
        <end position="301"/>
    </location>
</feature>
<organism evidence="4 5">
    <name type="scientific">Emticicia aquatica</name>
    <dbReference type="NCBI Taxonomy" id="1681835"/>
    <lineage>
        <taxon>Bacteria</taxon>
        <taxon>Pseudomonadati</taxon>
        <taxon>Bacteroidota</taxon>
        <taxon>Cytophagia</taxon>
        <taxon>Cytophagales</taxon>
        <taxon>Leadbetterellaceae</taxon>
        <taxon>Emticicia</taxon>
    </lineage>
</organism>
<dbReference type="EC" id="3.4.-.-" evidence="4"/>
<dbReference type="PANTHER" id="PTHR44858">
    <property type="entry name" value="TETRATRICOPEPTIDE REPEAT PROTEIN 6"/>
    <property type="match status" value="1"/>
</dbReference>
<dbReference type="InterPro" id="IPR019734">
    <property type="entry name" value="TPR_rpt"/>
</dbReference>
<dbReference type="Pfam" id="PF13432">
    <property type="entry name" value="TPR_16"/>
    <property type="match status" value="1"/>
</dbReference>
<comment type="caution">
    <text evidence="4">The sequence shown here is derived from an EMBL/GenBank/DDBJ whole genome shotgun (WGS) entry which is preliminary data.</text>
</comment>
<dbReference type="PROSITE" id="PS51257">
    <property type="entry name" value="PROKAR_LIPOPROTEIN"/>
    <property type="match status" value="1"/>
</dbReference>
<keyword evidence="5" id="KW-1185">Reference proteome</keyword>
<gene>
    <name evidence="4" type="primary">bepA_4</name>
    <name evidence="4" type="ORF">EMA8858_01069</name>
</gene>
<accession>A0ABM9AMW9</accession>
<reference evidence="4" key="1">
    <citation type="submission" date="2021-12" db="EMBL/GenBank/DDBJ databases">
        <authorList>
            <person name="Rodrigo-Torres L."/>
            <person name="Arahal R. D."/>
            <person name="Lucena T."/>
        </authorList>
    </citation>
    <scope>NUCLEOTIDE SEQUENCE</scope>
    <source>
        <strain evidence="4">CECT 8858</strain>
    </source>
</reference>
<dbReference type="PROSITE" id="PS50005">
    <property type="entry name" value="TPR"/>
    <property type="match status" value="5"/>
</dbReference>
<protein>
    <submittedName>
        <fullName evidence="4">Beta-barrel assembly-enhancing protease</fullName>
        <ecNumber evidence="4">3.4.-.-</ecNumber>
    </submittedName>
</protein>
<dbReference type="Pfam" id="PF13431">
    <property type="entry name" value="TPR_17"/>
    <property type="match status" value="1"/>
</dbReference>